<evidence type="ECO:0000313" key="4">
    <source>
        <dbReference type="Proteomes" id="UP001165293"/>
    </source>
</evidence>
<dbReference type="EC" id="3.4.21.-" evidence="3"/>
<evidence type="ECO:0000313" key="3">
    <source>
        <dbReference type="EMBL" id="MCC8362165.1"/>
    </source>
</evidence>
<gene>
    <name evidence="3" type="ORF">LK996_03635</name>
</gene>
<keyword evidence="3" id="KW-0378">Hydrolase</keyword>
<dbReference type="Pfam" id="PF00089">
    <property type="entry name" value="Trypsin"/>
    <property type="match status" value="1"/>
</dbReference>
<dbReference type="InterPro" id="IPR001254">
    <property type="entry name" value="Trypsin_dom"/>
</dbReference>
<comment type="caution">
    <text evidence="3">The sequence shown here is derived from an EMBL/GenBank/DDBJ whole genome shotgun (WGS) entry which is preliminary data.</text>
</comment>
<name>A0ABS8JEY6_9GAMM</name>
<dbReference type="EMBL" id="JAJGAK010000001">
    <property type="protein sequence ID" value="MCC8362165.1"/>
    <property type="molecule type" value="Genomic_DNA"/>
</dbReference>
<proteinExistence type="predicted"/>
<keyword evidence="1" id="KW-0732">Signal</keyword>
<reference evidence="3" key="1">
    <citation type="submission" date="2021-10" db="EMBL/GenBank/DDBJ databases">
        <authorList>
            <person name="Lyu M."/>
            <person name="Wang X."/>
            <person name="Meng X."/>
            <person name="Xu K."/>
        </authorList>
    </citation>
    <scope>NUCLEOTIDE SEQUENCE</scope>
    <source>
        <strain evidence="3">A6</strain>
    </source>
</reference>
<dbReference type="RefSeq" id="WP_230525789.1">
    <property type="nucleotide sequence ID" value="NZ_JAJGAK010000001.1"/>
</dbReference>
<dbReference type="InterPro" id="IPR043504">
    <property type="entry name" value="Peptidase_S1_PA_chymotrypsin"/>
</dbReference>
<feature type="domain" description="Peptidase S1" evidence="2">
    <location>
        <begin position="79"/>
        <end position="272"/>
    </location>
</feature>
<feature type="signal peptide" evidence="1">
    <location>
        <begin position="1"/>
        <end position="21"/>
    </location>
</feature>
<sequence>MKKHVLFAAVAATLFAAPVHAIKINDHAMVANVANPANVGGGASNVYDTLRTASLASQFDAVGRLGDCTATWLGAEGDYAWVLTAARCVRNTNLVHNADHLVFTNKDGIALAGGAGSTSYIHANRINKPSSVREAGTDIALVRMKRLPASNTHAPVAPVLYDGAAEANVPVGFVSHGPVVGAGVGMTAAWPTTGERRAWGESVIGSATEQGHALTSRFAMGSATHWAGVSEGDAGSPWFQQRDGKWQIVGATSGGTMVQSNGVRVSKYARWINDLFPAARLASEAPVGLPSPAPAIEITETNGYVSYPQSSNLAFIGNGSPELIAPLDAINVSNETGVRHTVTAYLRNTQTGAKMPVVFRASRSNGCGEVAINNAFACGASVPRVSYDPALNPGLPAGTWVGTLHFKLVYWNDGSRGGQIWLDAAIKVAAPPTARVDFETGTNLSETFSSNVYFTVPTQAGAAGPTSGHYVKTTTGHSTITVQGRDAITGVAKTLKLRAQRDNGCADVAMNNATVCNGSPASHLRVWLDPSDNPGLQPSRYRARFNVQARGWFDRSYSQTFPVDVDVNLLP</sequence>
<dbReference type="GO" id="GO:0016787">
    <property type="term" value="F:hydrolase activity"/>
    <property type="evidence" value="ECO:0007669"/>
    <property type="project" value="UniProtKB-KW"/>
</dbReference>
<dbReference type="InterPro" id="IPR009003">
    <property type="entry name" value="Peptidase_S1_PA"/>
</dbReference>
<protein>
    <submittedName>
        <fullName evidence="3">Trypsin-like serine protease</fullName>
        <ecNumber evidence="3">3.4.21.-</ecNumber>
    </submittedName>
</protein>
<dbReference type="Gene3D" id="2.40.10.10">
    <property type="entry name" value="Trypsin-like serine proteases"/>
    <property type="match status" value="1"/>
</dbReference>
<dbReference type="SUPFAM" id="SSF50494">
    <property type="entry name" value="Trypsin-like serine proteases"/>
    <property type="match status" value="1"/>
</dbReference>
<feature type="chain" id="PRO_5047292164" evidence="1">
    <location>
        <begin position="22"/>
        <end position="571"/>
    </location>
</feature>
<evidence type="ECO:0000259" key="2">
    <source>
        <dbReference type="Pfam" id="PF00089"/>
    </source>
</evidence>
<organism evidence="3 4">
    <name type="scientific">Noviluteimonas lactosilytica</name>
    <dbReference type="NCBI Taxonomy" id="2888523"/>
    <lineage>
        <taxon>Bacteria</taxon>
        <taxon>Pseudomonadati</taxon>
        <taxon>Pseudomonadota</taxon>
        <taxon>Gammaproteobacteria</taxon>
        <taxon>Lysobacterales</taxon>
        <taxon>Lysobacteraceae</taxon>
        <taxon>Noviluteimonas</taxon>
    </lineage>
</organism>
<accession>A0ABS8JEY6</accession>
<keyword evidence="4" id="KW-1185">Reference proteome</keyword>
<evidence type="ECO:0000256" key="1">
    <source>
        <dbReference type="SAM" id="SignalP"/>
    </source>
</evidence>
<dbReference type="Proteomes" id="UP001165293">
    <property type="component" value="Unassembled WGS sequence"/>
</dbReference>